<evidence type="ECO:0000256" key="1">
    <source>
        <dbReference type="ARBA" id="ARBA00004141"/>
    </source>
</evidence>
<dbReference type="Proteomes" id="UP000275846">
    <property type="component" value="Unassembled WGS sequence"/>
</dbReference>
<evidence type="ECO:0000256" key="2">
    <source>
        <dbReference type="ARBA" id="ARBA00006175"/>
    </source>
</evidence>
<keyword evidence="6 8" id="KW-0472">Membrane</keyword>
<evidence type="ECO:0000256" key="7">
    <source>
        <dbReference type="RuleBase" id="RU000477"/>
    </source>
</evidence>
<dbReference type="EMBL" id="UYSU01039137">
    <property type="protein sequence ID" value="VDM01004.1"/>
    <property type="molecule type" value="Genomic_DNA"/>
</dbReference>
<gene>
    <name evidence="9" type="ORF">SSLN_LOCUS14618</name>
</gene>
<comment type="similarity">
    <text evidence="2 7">Belongs to the MIP/aquaporin (TC 1.A.8) family.</text>
</comment>
<name>A0A183TDS0_SCHSO</name>
<evidence type="ECO:0000256" key="4">
    <source>
        <dbReference type="ARBA" id="ARBA00022692"/>
    </source>
</evidence>
<evidence type="ECO:0000313" key="10">
    <source>
        <dbReference type="Proteomes" id="UP000275846"/>
    </source>
</evidence>
<keyword evidence="3 7" id="KW-0813">Transport</keyword>
<evidence type="ECO:0000256" key="6">
    <source>
        <dbReference type="ARBA" id="ARBA00023136"/>
    </source>
</evidence>
<organism evidence="11">
    <name type="scientific">Schistocephalus solidus</name>
    <name type="common">Tapeworm</name>
    <dbReference type="NCBI Taxonomy" id="70667"/>
    <lineage>
        <taxon>Eukaryota</taxon>
        <taxon>Metazoa</taxon>
        <taxon>Spiralia</taxon>
        <taxon>Lophotrochozoa</taxon>
        <taxon>Platyhelminthes</taxon>
        <taxon>Cestoda</taxon>
        <taxon>Eucestoda</taxon>
        <taxon>Diphyllobothriidea</taxon>
        <taxon>Diphyllobothriidae</taxon>
        <taxon>Schistocephalus</taxon>
    </lineage>
</organism>
<reference evidence="11" key="1">
    <citation type="submission" date="2016-06" db="UniProtKB">
        <authorList>
            <consortium name="WormBaseParasite"/>
        </authorList>
    </citation>
    <scope>IDENTIFICATION</scope>
</reference>
<dbReference type="PRINTS" id="PR00783">
    <property type="entry name" value="MINTRINSICP"/>
</dbReference>
<dbReference type="InterPro" id="IPR050363">
    <property type="entry name" value="MIP/Aquaporin"/>
</dbReference>
<dbReference type="GO" id="GO:0015254">
    <property type="term" value="F:glycerol channel activity"/>
    <property type="evidence" value="ECO:0007669"/>
    <property type="project" value="TreeGrafter"/>
</dbReference>
<dbReference type="InterPro" id="IPR000425">
    <property type="entry name" value="MIP"/>
</dbReference>
<dbReference type="InterPro" id="IPR023271">
    <property type="entry name" value="Aquaporin-like"/>
</dbReference>
<keyword evidence="5 8" id="KW-1133">Transmembrane helix</keyword>
<feature type="transmembrane region" description="Helical" evidence="8">
    <location>
        <begin position="64"/>
        <end position="89"/>
    </location>
</feature>
<sequence length="298" mass="32270">MYPLQCFHDRYCRFIHRSADKMRLTEHRVITSLIAEILGTLLLIFFGDGSVAQNFLGPSKLNQFLIVSLGWGGAVTVSIIVTGQAGPAILNPAIAMSNTVIGRLRWSLLPAYMLLEFAGAYLGAGLLLAVYHTKISEYAMRKDGGHFLTNTTGSIFVAGKGSSLGVAVMDQIVTTAILAFGIYALTEDRLVKKPIHTTPALVGMMLFLAVGTYTANASSALNPARDFGPRLLLLSTYCGLAAFKIDDYYFWVPLIAPMIGAVIGAILYEILIGVHTDRETVTAKDTESDRYSQSGGDY</sequence>
<feature type="transmembrane region" description="Helical" evidence="8">
    <location>
        <begin position="197"/>
        <end position="215"/>
    </location>
</feature>
<dbReference type="STRING" id="70667.A0A183TDS0"/>
<dbReference type="PANTHER" id="PTHR43829:SF9">
    <property type="entry name" value="AQUAPORIN-9"/>
    <property type="match status" value="1"/>
</dbReference>
<feature type="transmembrane region" description="Helical" evidence="8">
    <location>
        <begin position="164"/>
        <end position="185"/>
    </location>
</feature>
<dbReference type="Pfam" id="PF00230">
    <property type="entry name" value="MIP"/>
    <property type="match status" value="1"/>
</dbReference>
<accession>A0A183TDS0</accession>
<evidence type="ECO:0000313" key="11">
    <source>
        <dbReference type="WBParaSite" id="SSLN_0001517101-mRNA-1"/>
    </source>
</evidence>
<feature type="transmembrane region" description="Helical" evidence="8">
    <location>
        <begin position="249"/>
        <end position="268"/>
    </location>
</feature>
<dbReference type="AlphaFoldDB" id="A0A183TDS0"/>
<evidence type="ECO:0000313" key="9">
    <source>
        <dbReference type="EMBL" id="VDM01004.1"/>
    </source>
</evidence>
<dbReference type="OrthoDB" id="3222at2759"/>
<protein>
    <submittedName>
        <fullName evidence="11">Aquaporin</fullName>
    </submittedName>
</protein>
<dbReference type="GO" id="GO:0005886">
    <property type="term" value="C:plasma membrane"/>
    <property type="evidence" value="ECO:0007669"/>
    <property type="project" value="TreeGrafter"/>
</dbReference>
<evidence type="ECO:0000256" key="5">
    <source>
        <dbReference type="ARBA" id="ARBA00022989"/>
    </source>
</evidence>
<dbReference type="SUPFAM" id="SSF81338">
    <property type="entry name" value="Aquaporin-like"/>
    <property type="match status" value="1"/>
</dbReference>
<comment type="subcellular location">
    <subcellularLocation>
        <location evidence="1">Membrane</location>
        <topology evidence="1">Multi-pass membrane protein</topology>
    </subcellularLocation>
</comment>
<dbReference type="PANTHER" id="PTHR43829">
    <property type="entry name" value="AQUAPORIN OR AQUAGLYCEROPORIN RELATED"/>
    <property type="match status" value="1"/>
</dbReference>
<proteinExistence type="inferred from homology"/>
<reference evidence="9 10" key="2">
    <citation type="submission" date="2018-11" db="EMBL/GenBank/DDBJ databases">
        <authorList>
            <consortium name="Pathogen Informatics"/>
        </authorList>
    </citation>
    <scope>NUCLEOTIDE SEQUENCE [LARGE SCALE GENOMIC DNA]</scope>
    <source>
        <strain evidence="9 10">NST_G2</strain>
    </source>
</reference>
<evidence type="ECO:0000256" key="3">
    <source>
        <dbReference type="ARBA" id="ARBA00022448"/>
    </source>
</evidence>
<dbReference type="Gene3D" id="1.20.1080.10">
    <property type="entry name" value="Glycerol uptake facilitator protein"/>
    <property type="match status" value="1"/>
</dbReference>
<keyword evidence="4 7" id="KW-0812">Transmembrane</keyword>
<feature type="transmembrane region" description="Helical" evidence="8">
    <location>
        <begin position="109"/>
        <end position="131"/>
    </location>
</feature>
<dbReference type="WBParaSite" id="SSLN_0001517101-mRNA-1">
    <property type="protein sequence ID" value="SSLN_0001517101-mRNA-1"/>
    <property type="gene ID" value="SSLN_0001517101"/>
</dbReference>
<feature type="transmembrane region" description="Helical" evidence="8">
    <location>
        <begin position="29"/>
        <end position="52"/>
    </location>
</feature>
<keyword evidence="10" id="KW-1185">Reference proteome</keyword>
<evidence type="ECO:0000256" key="8">
    <source>
        <dbReference type="SAM" id="Phobius"/>
    </source>
</evidence>